<dbReference type="EMBL" id="JAFHBD010000066">
    <property type="protein sequence ID" value="MBN2954489.1"/>
    <property type="molecule type" value="Genomic_DNA"/>
</dbReference>
<reference evidence="1 4" key="1">
    <citation type="submission" date="2015-09" db="EMBL/GenBank/DDBJ databases">
        <authorList>
            <consortium name="Pathogen Informatics"/>
        </authorList>
    </citation>
    <scope>NUCLEOTIDE SEQUENCE [LARGE SCALE GENOMIC DNA]</scope>
    <source>
        <strain evidence="1 4">2789STDY5608849</strain>
    </source>
</reference>
<keyword evidence="5" id="KW-1185">Reference proteome</keyword>
<evidence type="ECO:0000313" key="5">
    <source>
        <dbReference type="Proteomes" id="UP000768180"/>
    </source>
</evidence>
<proteinExistence type="predicted"/>
<dbReference type="EMBL" id="CYYV01000001">
    <property type="protein sequence ID" value="CUN42625.1"/>
    <property type="molecule type" value="Genomic_DNA"/>
</dbReference>
<organism evidence="1 4">
    <name type="scientific">Fusicatenibacter saccharivorans</name>
    <dbReference type="NCBI Taxonomy" id="1150298"/>
    <lineage>
        <taxon>Bacteria</taxon>
        <taxon>Bacillati</taxon>
        <taxon>Bacillota</taxon>
        <taxon>Clostridia</taxon>
        <taxon>Lachnospirales</taxon>
        <taxon>Lachnospiraceae</taxon>
        <taxon>Fusicatenibacter</taxon>
    </lineage>
</organism>
<dbReference type="AlphaFoldDB" id="A0A173WWD4"/>
<gene>
    <name evidence="1" type="ORF">ERS852406_00190</name>
    <name evidence="3" type="ORF">G5B05_10065</name>
    <name evidence="2" type="ORF">JTJ23_13080</name>
</gene>
<reference evidence="3" key="3">
    <citation type="submission" date="2020-02" db="EMBL/GenBank/DDBJ databases">
        <authorList>
            <person name="Littmann E."/>
            <person name="Sorbara M."/>
        </authorList>
    </citation>
    <scope>NUCLEOTIDE SEQUENCE</scope>
    <source>
        <strain evidence="3">MSK.14.54</strain>
    </source>
</reference>
<dbReference type="Proteomes" id="UP000768180">
    <property type="component" value="Unassembled WGS sequence"/>
</dbReference>
<reference evidence="2" key="4">
    <citation type="submission" date="2021-02" db="EMBL/GenBank/DDBJ databases">
        <title>Metagenome-assembled genomes from human diarrheal sample B26.</title>
        <authorList>
            <person name="Ateba T.P."/>
            <person name="Alayande K.A."/>
            <person name="Mwanza M."/>
        </authorList>
    </citation>
    <scope>NUCLEOTIDE SEQUENCE</scope>
    <source>
        <strain evidence="2">06WH</strain>
    </source>
</reference>
<evidence type="ECO:0000313" key="2">
    <source>
        <dbReference type="EMBL" id="MBN2954489.1"/>
    </source>
</evidence>
<dbReference type="RefSeq" id="WP_022461225.1">
    <property type="nucleotide sequence ID" value="NZ_CAXSRP010000010.1"/>
</dbReference>
<dbReference type="Proteomes" id="UP000737612">
    <property type="component" value="Unassembled WGS sequence"/>
</dbReference>
<evidence type="ECO:0000313" key="1">
    <source>
        <dbReference type="EMBL" id="CUN42625.1"/>
    </source>
</evidence>
<reference evidence="3 5" key="2">
    <citation type="journal article" date="2020" name="Cell Host Microbe">
        <title>Functional and Genomic Variation between Human-Derived Isolates of Lachnospiraceae Reveals Inter- and Intra-Species Diversity.</title>
        <authorList>
            <person name="Sorbara M.T."/>
            <person name="Littmann E.R."/>
            <person name="Fontana E."/>
            <person name="Moody T.U."/>
            <person name="Kohout C.E."/>
            <person name="Gjonbalaj M."/>
            <person name="Eaton V."/>
            <person name="Seok R."/>
            <person name="Leiner I.M."/>
            <person name="Pamer E.G."/>
        </authorList>
    </citation>
    <scope>NUCLEOTIDE SEQUENCE [LARGE SCALE GENOMIC DNA]</scope>
    <source>
        <strain evidence="3 5">MSK.14.54</strain>
    </source>
</reference>
<sequence>MKYRLMTENDLEYVVEKNNEYYNNVEGCWTYEKAYKRIYQVLTMENS</sequence>
<dbReference type="Proteomes" id="UP000095706">
    <property type="component" value="Unassembled WGS sequence"/>
</dbReference>
<evidence type="ECO:0000313" key="3">
    <source>
        <dbReference type="EMBL" id="NSE16747.1"/>
    </source>
</evidence>
<dbReference type="EMBL" id="JAAITQ010000017">
    <property type="protein sequence ID" value="NSE16747.1"/>
    <property type="molecule type" value="Genomic_DNA"/>
</dbReference>
<name>A0A173WWD4_9FIRM</name>
<evidence type="ECO:0000313" key="4">
    <source>
        <dbReference type="Proteomes" id="UP000095706"/>
    </source>
</evidence>
<dbReference type="STRING" id="1150298.ERS852406_00190"/>
<accession>A0A173WWD4</accession>
<protein>
    <submittedName>
        <fullName evidence="1">Uncharacterized protein</fullName>
    </submittedName>
</protein>